<accession>A0AC60W4F5</accession>
<gene>
    <name evidence="1" type="ORF">H2B05_05610</name>
</gene>
<evidence type="ECO:0000313" key="2">
    <source>
        <dbReference type="Proteomes" id="UP000526786"/>
    </source>
</evidence>
<protein>
    <submittedName>
        <fullName evidence="1">Radical SAM protein</fullName>
    </submittedName>
</protein>
<sequence length="157" mass="18262">GKNKYFTMLEVVRKLKGFVDTKKQPAGLDLAKMFGNILMKRSFDSVGSWHVKGLFLGMMHFQDKYNEDLERLQRCDIHYVTPDLRIIPFCAFNVIPEWYRDRIQKKYSITVEEWEEREGVKLEDGLYRGLMRRGAGDELAAGCAKSQMFHDAAQATM</sequence>
<comment type="caution">
    <text evidence="1">The sequence shown here is derived from an EMBL/GenBank/DDBJ whole genome shotgun (WGS) entry which is preliminary data.</text>
</comment>
<evidence type="ECO:0000313" key="1">
    <source>
        <dbReference type="EMBL" id="MBA4454403.1"/>
    </source>
</evidence>
<organism evidence="1 2">
    <name type="scientific">Candidatus Nitrosomaritimum aestuariumsis</name>
    <dbReference type="NCBI Taxonomy" id="3342354"/>
    <lineage>
        <taxon>Archaea</taxon>
        <taxon>Nitrososphaerota</taxon>
        <taxon>Nitrososphaeria</taxon>
        <taxon>Nitrosopumilales</taxon>
        <taxon>Nitrosopumilaceae</taxon>
        <taxon>Candidatus Nitrosomaritimum</taxon>
    </lineage>
</organism>
<reference evidence="1 2" key="1">
    <citation type="journal article" date="2020" name="Appl. Environ. Microbiol.">
        <title>Genomic Characteristics of a Novel Species of Ammonia-Oxidizing Archaea from the Jiulong River Estuary.</title>
        <authorList>
            <person name="Zou D."/>
            <person name="Wan R."/>
            <person name="Han L."/>
            <person name="Xu M.N."/>
            <person name="Liu Y."/>
            <person name="Liu H."/>
            <person name="Kao S.J."/>
            <person name="Li M."/>
        </authorList>
    </citation>
    <scope>NUCLEOTIDE SEQUENCE [LARGE SCALE GENOMIC DNA]</scope>
    <source>
        <strain evidence="1">W2bin3</strain>
    </source>
</reference>
<proteinExistence type="predicted"/>
<dbReference type="Proteomes" id="UP000526786">
    <property type="component" value="Unassembled WGS sequence"/>
</dbReference>
<name>A0AC60W4F5_9ARCH</name>
<feature type="non-terminal residue" evidence="1">
    <location>
        <position position="1"/>
    </location>
</feature>
<dbReference type="EMBL" id="JACENC010000214">
    <property type="protein sequence ID" value="MBA4454403.1"/>
    <property type="molecule type" value="Genomic_DNA"/>
</dbReference>